<organism evidence="1 4">
    <name type="scientific">Donghicola mangrovi</name>
    <dbReference type="NCBI Taxonomy" id="2729614"/>
    <lineage>
        <taxon>Bacteria</taxon>
        <taxon>Pseudomonadati</taxon>
        <taxon>Pseudomonadota</taxon>
        <taxon>Alphaproteobacteria</taxon>
        <taxon>Rhodobacterales</taxon>
        <taxon>Roseobacteraceae</taxon>
        <taxon>Donghicola</taxon>
    </lineage>
</organism>
<dbReference type="EMBL" id="JABCJD010000002">
    <property type="protein sequence ID" value="NVO27008.1"/>
    <property type="molecule type" value="Genomic_DNA"/>
</dbReference>
<evidence type="ECO:0000313" key="4">
    <source>
        <dbReference type="Proteomes" id="UP000592216"/>
    </source>
</evidence>
<dbReference type="EMBL" id="JABCJE010000003">
    <property type="protein sequence ID" value="NVO23534.1"/>
    <property type="molecule type" value="Genomic_DNA"/>
</dbReference>
<dbReference type="RefSeq" id="WP_176853413.1">
    <property type="nucleotide sequence ID" value="NZ_JABCJD010000002.1"/>
</dbReference>
<dbReference type="Proteomes" id="UP000592216">
    <property type="component" value="Unassembled WGS sequence"/>
</dbReference>
<keyword evidence="3" id="KW-1185">Reference proteome</keyword>
<proteinExistence type="predicted"/>
<dbReference type="AlphaFoldDB" id="A0A850Q3J9"/>
<dbReference type="SUPFAM" id="SSF51735">
    <property type="entry name" value="NAD(P)-binding Rossmann-fold domains"/>
    <property type="match status" value="1"/>
</dbReference>
<evidence type="ECO:0000313" key="2">
    <source>
        <dbReference type="EMBL" id="NVO27008.1"/>
    </source>
</evidence>
<evidence type="ECO:0000313" key="1">
    <source>
        <dbReference type="EMBL" id="NVO23534.1"/>
    </source>
</evidence>
<dbReference type="InterPro" id="IPR036291">
    <property type="entry name" value="NAD(P)-bd_dom_sf"/>
</dbReference>
<comment type="caution">
    <text evidence="1">The sequence shown here is derived from an EMBL/GenBank/DDBJ whole genome shotgun (WGS) entry which is preliminary data.</text>
</comment>
<accession>A0A850Q3J9</accession>
<reference evidence="3 4" key="1">
    <citation type="submission" date="2020-04" db="EMBL/GenBank/DDBJ databases">
        <title>Donghicola sp., a member of the Rhodobacteraceae family isolated from mangrove forest in Thailand.</title>
        <authorList>
            <person name="Charoenyingcharoen P."/>
            <person name="Yukphan P."/>
        </authorList>
    </citation>
    <scope>NUCLEOTIDE SEQUENCE [LARGE SCALE GENOMIC DNA]</scope>
    <source>
        <strain evidence="1 4">B5-SW-15</strain>
        <strain evidence="2 3">C2-DW-16</strain>
    </source>
</reference>
<dbReference type="Proteomes" id="UP000523601">
    <property type="component" value="Unassembled WGS sequence"/>
</dbReference>
<dbReference type="Pfam" id="PF13241">
    <property type="entry name" value="NAD_binding_7"/>
    <property type="match status" value="1"/>
</dbReference>
<dbReference type="Gene3D" id="3.40.50.720">
    <property type="entry name" value="NAD(P)-binding Rossmann-like Domain"/>
    <property type="match status" value="1"/>
</dbReference>
<evidence type="ECO:0000313" key="3">
    <source>
        <dbReference type="Proteomes" id="UP000523601"/>
    </source>
</evidence>
<sequence length="127" mass="13309">MAQNRTYAALTGRRVVVSGAGVSAMAALTDLIRAGARITVYADEVAQEISALAGEGRLKLVQRGIVIGDAIGADLTLGANDDDLFDAHAEWVALHDSTEFQLATDLSFSGAALYAARPTFDLTQELA</sequence>
<gene>
    <name evidence="2" type="ORF">HJ526_06245</name>
    <name evidence="1" type="ORF">HJ536_09205</name>
</gene>
<protein>
    <submittedName>
        <fullName evidence="1">Uncharacterized protein</fullName>
    </submittedName>
</protein>
<name>A0A850Q3J9_9RHOB</name>